<dbReference type="EMBL" id="NBNE01004198">
    <property type="protein sequence ID" value="OWZ05914.1"/>
    <property type="molecule type" value="Genomic_DNA"/>
</dbReference>
<dbReference type="InterPro" id="IPR001878">
    <property type="entry name" value="Znf_CCHC"/>
</dbReference>
<keyword evidence="1" id="KW-0479">Metal-binding</keyword>
<organism evidence="3 4">
    <name type="scientific">Phytophthora megakarya</name>
    <dbReference type="NCBI Taxonomy" id="4795"/>
    <lineage>
        <taxon>Eukaryota</taxon>
        <taxon>Sar</taxon>
        <taxon>Stramenopiles</taxon>
        <taxon>Oomycota</taxon>
        <taxon>Peronosporomycetes</taxon>
        <taxon>Peronosporales</taxon>
        <taxon>Peronosporaceae</taxon>
        <taxon>Phytophthora</taxon>
    </lineage>
</organism>
<evidence type="ECO:0000313" key="4">
    <source>
        <dbReference type="Proteomes" id="UP000198211"/>
    </source>
</evidence>
<sequence length="161" mass="17552">MKNSKDVTLIEAKEKLLMEYERQEEKVASERALKATSFGGKGNNGKFGKVGKRYDCKGKGSRRLGEFTGKCFGCGQVGHMKRECPEKANGGSHEDSVFAVGEDRSAGWLIDSGVTAHRTLHRDDLYGYSVMSAEMHVTIADGKKTPVAWTGGKESTESPSE</sequence>
<reference evidence="4" key="1">
    <citation type="submission" date="2017-03" db="EMBL/GenBank/DDBJ databases">
        <title>Phytopthora megakarya and P. palmivora, two closely related causual agents of cacao black pod achieved similar genome size and gene model numbers by different mechanisms.</title>
        <authorList>
            <person name="Ali S."/>
            <person name="Shao J."/>
            <person name="Larry D.J."/>
            <person name="Kronmiller B."/>
            <person name="Shen D."/>
            <person name="Strem M.D."/>
            <person name="Melnick R.L."/>
            <person name="Guiltinan M.J."/>
            <person name="Tyler B.M."/>
            <person name="Meinhardt L.W."/>
            <person name="Bailey B.A."/>
        </authorList>
    </citation>
    <scope>NUCLEOTIDE SEQUENCE [LARGE SCALE GENOMIC DNA]</scope>
    <source>
        <strain evidence="4">zdho120</strain>
    </source>
</reference>
<dbReference type="InterPro" id="IPR036875">
    <property type="entry name" value="Znf_CCHC_sf"/>
</dbReference>
<dbReference type="GO" id="GO:0003676">
    <property type="term" value="F:nucleic acid binding"/>
    <property type="evidence" value="ECO:0007669"/>
    <property type="project" value="InterPro"/>
</dbReference>
<comment type="caution">
    <text evidence="3">The sequence shown here is derived from an EMBL/GenBank/DDBJ whole genome shotgun (WGS) entry which is preliminary data.</text>
</comment>
<dbReference type="SUPFAM" id="SSF57756">
    <property type="entry name" value="Retrovirus zinc finger-like domains"/>
    <property type="match status" value="1"/>
</dbReference>
<evidence type="ECO:0000259" key="2">
    <source>
        <dbReference type="PROSITE" id="PS50158"/>
    </source>
</evidence>
<keyword evidence="1" id="KW-0862">Zinc</keyword>
<dbReference type="GO" id="GO:0008270">
    <property type="term" value="F:zinc ion binding"/>
    <property type="evidence" value="ECO:0007669"/>
    <property type="project" value="UniProtKB-KW"/>
</dbReference>
<keyword evidence="1" id="KW-0863">Zinc-finger</keyword>
<proteinExistence type="predicted"/>
<dbReference type="Gene3D" id="4.10.60.10">
    <property type="entry name" value="Zinc finger, CCHC-type"/>
    <property type="match status" value="1"/>
</dbReference>
<feature type="domain" description="CCHC-type" evidence="2">
    <location>
        <begin position="70"/>
        <end position="86"/>
    </location>
</feature>
<name>A0A225VLE2_9STRA</name>
<dbReference type="SMART" id="SM00343">
    <property type="entry name" value="ZnF_C2HC"/>
    <property type="match status" value="1"/>
</dbReference>
<accession>A0A225VLE2</accession>
<gene>
    <name evidence="3" type="ORF">PHMEG_00021907</name>
</gene>
<dbReference type="AlphaFoldDB" id="A0A225VLE2"/>
<protein>
    <recommendedName>
        <fullName evidence="2">CCHC-type domain-containing protein</fullName>
    </recommendedName>
</protein>
<evidence type="ECO:0000313" key="3">
    <source>
        <dbReference type="EMBL" id="OWZ05914.1"/>
    </source>
</evidence>
<dbReference type="Proteomes" id="UP000198211">
    <property type="component" value="Unassembled WGS sequence"/>
</dbReference>
<keyword evidence="4" id="KW-1185">Reference proteome</keyword>
<dbReference type="Pfam" id="PF00098">
    <property type="entry name" value="zf-CCHC"/>
    <property type="match status" value="1"/>
</dbReference>
<dbReference type="OrthoDB" id="126259at2759"/>
<dbReference type="PROSITE" id="PS50158">
    <property type="entry name" value="ZF_CCHC"/>
    <property type="match status" value="1"/>
</dbReference>
<evidence type="ECO:0000256" key="1">
    <source>
        <dbReference type="PROSITE-ProRule" id="PRU00047"/>
    </source>
</evidence>